<comment type="caution">
    <text evidence="9">The sequence shown here is derived from an EMBL/GenBank/DDBJ whole genome shotgun (WGS) entry which is preliminary data.</text>
</comment>
<evidence type="ECO:0000256" key="6">
    <source>
        <dbReference type="ARBA" id="ARBA00023212"/>
    </source>
</evidence>
<dbReference type="AlphaFoldDB" id="V8NW69"/>
<keyword evidence="10" id="KW-1185">Reference proteome</keyword>
<comment type="subcellular location">
    <subcellularLocation>
        <location evidence="1">Cytoplasm</location>
        <location evidence="1">Cytoskeleton</location>
    </subcellularLocation>
</comment>
<dbReference type="PANTHER" id="PTHR47969">
    <property type="entry name" value="CHROMOSOME-ASSOCIATED KINESIN KIF4A-RELATED"/>
    <property type="match status" value="1"/>
</dbReference>
<evidence type="ECO:0000256" key="7">
    <source>
        <dbReference type="PROSITE-ProRule" id="PRU00283"/>
    </source>
</evidence>
<dbReference type="InterPro" id="IPR001752">
    <property type="entry name" value="Kinesin_motor_dom"/>
</dbReference>
<sequence length="101" mass="11289">MGGAYTGDQENDPTVGAIPRVIMMLFREIEQKVEWQFTLKVSYLEIMGLTEHMVTSARETVLCLEQGNNSRTVAATAMNTQSSRSHAIFTMCVEQKSKADQ</sequence>
<dbReference type="OrthoDB" id="3176171at2759"/>
<reference evidence="9 10" key="1">
    <citation type="journal article" date="2013" name="Proc. Natl. Acad. Sci. U.S.A.">
        <title>The king cobra genome reveals dynamic gene evolution and adaptation in the snake venom system.</title>
        <authorList>
            <person name="Vonk F.J."/>
            <person name="Casewell N.R."/>
            <person name="Henkel C.V."/>
            <person name="Heimberg A.M."/>
            <person name="Jansen H.J."/>
            <person name="McCleary R.J."/>
            <person name="Kerkkamp H.M."/>
            <person name="Vos R.A."/>
            <person name="Guerreiro I."/>
            <person name="Calvete J.J."/>
            <person name="Wuster W."/>
            <person name="Woods A.E."/>
            <person name="Logan J.M."/>
            <person name="Harrison R.A."/>
            <person name="Castoe T.A."/>
            <person name="de Koning A.P."/>
            <person name="Pollock D.D."/>
            <person name="Yandell M."/>
            <person name="Calderon D."/>
            <person name="Renjifo C."/>
            <person name="Currier R.B."/>
            <person name="Salgado D."/>
            <person name="Pla D."/>
            <person name="Sanz L."/>
            <person name="Hyder A.S."/>
            <person name="Ribeiro J.M."/>
            <person name="Arntzen J.W."/>
            <person name="van den Thillart G.E."/>
            <person name="Boetzer M."/>
            <person name="Pirovano W."/>
            <person name="Dirks R.P."/>
            <person name="Spaink H.P."/>
            <person name="Duboule D."/>
            <person name="McGlinn E."/>
            <person name="Kini R.M."/>
            <person name="Richardson M.K."/>
        </authorList>
    </citation>
    <scope>NUCLEOTIDE SEQUENCE</scope>
    <source>
        <tissue evidence="9">Blood</tissue>
    </source>
</reference>
<dbReference type="Gene3D" id="3.40.850.10">
    <property type="entry name" value="Kinesin motor domain"/>
    <property type="match status" value="2"/>
</dbReference>
<dbReference type="GO" id="GO:0008017">
    <property type="term" value="F:microtubule binding"/>
    <property type="evidence" value="ECO:0007669"/>
    <property type="project" value="InterPro"/>
</dbReference>
<dbReference type="InterPro" id="IPR027640">
    <property type="entry name" value="Kinesin-like_fam"/>
</dbReference>
<accession>V8NW69</accession>
<evidence type="ECO:0000313" key="9">
    <source>
        <dbReference type="EMBL" id="ETE65807.1"/>
    </source>
</evidence>
<dbReference type="Proteomes" id="UP000018936">
    <property type="component" value="Unassembled WGS sequence"/>
</dbReference>
<dbReference type="SUPFAM" id="SSF52540">
    <property type="entry name" value="P-loop containing nucleoside triphosphate hydrolases"/>
    <property type="match status" value="1"/>
</dbReference>
<keyword evidence="5" id="KW-0175">Coiled coil</keyword>
<dbReference type="InterPro" id="IPR036961">
    <property type="entry name" value="Kinesin_motor_dom_sf"/>
</dbReference>
<evidence type="ECO:0000313" key="10">
    <source>
        <dbReference type="Proteomes" id="UP000018936"/>
    </source>
</evidence>
<comment type="similarity">
    <text evidence="7">Belongs to the TRAFAC class myosin-kinesin ATPase superfamily. Kinesin family.</text>
</comment>
<dbReference type="GO" id="GO:0007052">
    <property type="term" value="P:mitotic spindle organization"/>
    <property type="evidence" value="ECO:0007669"/>
    <property type="project" value="TreeGrafter"/>
</dbReference>
<dbReference type="GO" id="GO:0007018">
    <property type="term" value="P:microtubule-based movement"/>
    <property type="evidence" value="ECO:0007669"/>
    <property type="project" value="InterPro"/>
</dbReference>
<name>V8NW69_OPHHA</name>
<keyword evidence="4" id="KW-0067">ATP-binding</keyword>
<protein>
    <recommendedName>
        <fullName evidence="8">Kinesin motor domain-containing protein</fullName>
    </recommendedName>
</protein>
<keyword evidence="6" id="KW-0206">Cytoskeleton</keyword>
<dbReference type="GO" id="GO:0005524">
    <property type="term" value="F:ATP binding"/>
    <property type="evidence" value="ECO:0007669"/>
    <property type="project" value="UniProtKB-KW"/>
</dbReference>
<evidence type="ECO:0000256" key="2">
    <source>
        <dbReference type="ARBA" id="ARBA00022490"/>
    </source>
</evidence>
<organism evidence="9 10">
    <name type="scientific">Ophiophagus hannah</name>
    <name type="common">King cobra</name>
    <name type="synonym">Naja hannah</name>
    <dbReference type="NCBI Taxonomy" id="8665"/>
    <lineage>
        <taxon>Eukaryota</taxon>
        <taxon>Metazoa</taxon>
        <taxon>Chordata</taxon>
        <taxon>Craniata</taxon>
        <taxon>Vertebrata</taxon>
        <taxon>Euteleostomi</taxon>
        <taxon>Lepidosauria</taxon>
        <taxon>Squamata</taxon>
        <taxon>Bifurcata</taxon>
        <taxon>Unidentata</taxon>
        <taxon>Episquamata</taxon>
        <taxon>Toxicofera</taxon>
        <taxon>Serpentes</taxon>
        <taxon>Colubroidea</taxon>
        <taxon>Elapidae</taxon>
        <taxon>Elapinae</taxon>
        <taxon>Ophiophagus</taxon>
    </lineage>
</organism>
<dbReference type="PANTHER" id="PTHR47969:SF15">
    <property type="entry name" value="CHROMOSOME-ASSOCIATED KINESIN KIF4A-RELATED"/>
    <property type="match status" value="1"/>
</dbReference>
<dbReference type="GO" id="GO:0005875">
    <property type="term" value="C:microtubule associated complex"/>
    <property type="evidence" value="ECO:0007669"/>
    <property type="project" value="TreeGrafter"/>
</dbReference>
<comment type="caution">
    <text evidence="7">Lacks conserved residue(s) required for the propagation of feature annotation.</text>
</comment>
<keyword evidence="3" id="KW-0547">Nucleotide-binding</keyword>
<dbReference type="PROSITE" id="PS50067">
    <property type="entry name" value="KINESIN_MOTOR_2"/>
    <property type="match status" value="1"/>
</dbReference>
<evidence type="ECO:0000256" key="1">
    <source>
        <dbReference type="ARBA" id="ARBA00004245"/>
    </source>
</evidence>
<evidence type="ECO:0000256" key="3">
    <source>
        <dbReference type="ARBA" id="ARBA00022741"/>
    </source>
</evidence>
<dbReference type="InterPro" id="IPR027417">
    <property type="entry name" value="P-loop_NTPase"/>
</dbReference>
<dbReference type="Pfam" id="PF00225">
    <property type="entry name" value="Kinesin"/>
    <property type="match status" value="1"/>
</dbReference>
<evidence type="ECO:0000256" key="5">
    <source>
        <dbReference type="ARBA" id="ARBA00023054"/>
    </source>
</evidence>
<evidence type="ECO:0000259" key="8">
    <source>
        <dbReference type="PROSITE" id="PS50067"/>
    </source>
</evidence>
<keyword evidence="2" id="KW-0963">Cytoplasm</keyword>
<feature type="domain" description="Kinesin motor" evidence="8">
    <location>
        <begin position="1"/>
        <end position="101"/>
    </location>
</feature>
<gene>
    <name evidence="9" type="ORF">L345_08420</name>
</gene>
<feature type="non-terminal residue" evidence="9">
    <location>
        <position position="1"/>
    </location>
</feature>
<dbReference type="GO" id="GO:0051231">
    <property type="term" value="P:spindle elongation"/>
    <property type="evidence" value="ECO:0007669"/>
    <property type="project" value="TreeGrafter"/>
</dbReference>
<evidence type="ECO:0000256" key="4">
    <source>
        <dbReference type="ARBA" id="ARBA00022840"/>
    </source>
</evidence>
<proteinExistence type="inferred from homology"/>
<dbReference type="GO" id="GO:0003777">
    <property type="term" value="F:microtubule motor activity"/>
    <property type="evidence" value="ECO:0007669"/>
    <property type="project" value="InterPro"/>
</dbReference>
<dbReference type="EMBL" id="AZIM01001775">
    <property type="protein sequence ID" value="ETE65807.1"/>
    <property type="molecule type" value="Genomic_DNA"/>
</dbReference>